<dbReference type="InterPro" id="IPR045170">
    <property type="entry name" value="MTOX"/>
</dbReference>
<protein>
    <submittedName>
        <fullName evidence="6">N-methyl-L-tryptophan oxidase</fullName>
    </submittedName>
</protein>
<dbReference type="SUPFAM" id="SSF51905">
    <property type="entry name" value="FAD/NAD(P)-binding domain"/>
    <property type="match status" value="1"/>
</dbReference>
<dbReference type="EMBL" id="QMIG01000003">
    <property type="protein sequence ID" value="RAW17674.1"/>
    <property type="molecule type" value="Genomic_DNA"/>
</dbReference>
<proteinExistence type="predicted"/>
<gene>
    <name evidence="6" type="ORF">DPM12_05520</name>
</gene>
<evidence type="ECO:0000313" key="6">
    <source>
        <dbReference type="EMBL" id="RAW17674.1"/>
    </source>
</evidence>
<dbReference type="AlphaFoldDB" id="A0A329QZ30"/>
<dbReference type="InterPro" id="IPR006076">
    <property type="entry name" value="FAD-dep_OxRdtase"/>
</dbReference>
<sequence>MQHYEVIVVGLGAMGSATTYHLARAGARTLGIDQFAPPHTLGSTHGDTRITRQAVGEGDAYVQPVLRSHELWRELEAEADVSLFDQVGGLILAPASGGPAMHGAEDFFAATLKLAQRHRIDHEVLPAAELARRFPQFRLGDEPKAADVVGYYEPGAGVVRAEAAVQVQLDLAERRGAHVSREEQVLDVTPSPTGVTVTTDRGSYGADTVVLSAGPWIRELVEPEIGELFTVHRQLMSWFTLDRAAQTAGTFEPGRCPVFIWQFGTTEEDVFYGIPAVDGPSGGVKIGTEGYGATTDPHRVERAVDPTEPAETFERCLRGRVPALQPAALRSVTCLYTVSPDSGFVIDRHPEHDRLIIASPCSGHGFKHSPAIGESLAELATTGTSTLDTSPFRLSRFAAPS</sequence>
<evidence type="ECO:0000256" key="4">
    <source>
        <dbReference type="ARBA" id="ARBA00023002"/>
    </source>
</evidence>
<evidence type="ECO:0000313" key="7">
    <source>
        <dbReference type="Proteomes" id="UP000250462"/>
    </source>
</evidence>
<keyword evidence="4" id="KW-0560">Oxidoreductase</keyword>
<evidence type="ECO:0000259" key="5">
    <source>
        <dbReference type="Pfam" id="PF01266"/>
    </source>
</evidence>
<dbReference type="NCBIfam" id="NF008425">
    <property type="entry name" value="PRK11259.1"/>
    <property type="match status" value="1"/>
</dbReference>
<comment type="cofactor">
    <cofactor evidence="1">
        <name>FAD</name>
        <dbReference type="ChEBI" id="CHEBI:57692"/>
    </cofactor>
</comment>
<keyword evidence="3" id="KW-0274">FAD</keyword>
<organism evidence="6 7">
    <name type="scientific">Phytoactinopolyspora halophila</name>
    <dbReference type="NCBI Taxonomy" id="1981511"/>
    <lineage>
        <taxon>Bacteria</taxon>
        <taxon>Bacillati</taxon>
        <taxon>Actinomycetota</taxon>
        <taxon>Actinomycetes</taxon>
        <taxon>Jiangellales</taxon>
        <taxon>Jiangellaceae</taxon>
        <taxon>Phytoactinopolyspora</taxon>
    </lineage>
</organism>
<keyword evidence="7" id="KW-1185">Reference proteome</keyword>
<dbReference type="PANTHER" id="PTHR10961:SF7">
    <property type="entry name" value="FAD DEPENDENT OXIDOREDUCTASE DOMAIN-CONTAINING PROTEIN"/>
    <property type="match status" value="1"/>
</dbReference>
<dbReference type="SUPFAM" id="SSF54373">
    <property type="entry name" value="FAD-linked reductases, C-terminal domain"/>
    <property type="match status" value="1"/>
</dbReference>
<keyword evidence="2" id="KW-0285">Flavoprotein</keyword>
<feature type="domain" description="FAD dependent oxidoreductase" evidence="5">
    <location>
        <begin position="6"/>
        <end position="379"/>
    </location>
</feature>
<dbReference type="RefSeq" id="WP_112257492.1">
    <property type="nucleotide sequence ID" value="NZ_QMIG01000003.1"/>
</dbReference>
<dbReference type="GO" id="GO:0008115">
    <property type="term" value="F:sarcosine oxidase activity"/>
    <property type="evidence" value="ECO:0007669"/>
    <property type="project" value="TreeGrafter"/>
</dbReference>
<reference evidence="6 7" key="1">
    <citation type="submission" date="2018-06" db="EMBL/GenBank/DDBJ databases">
        <title>Phytoactinopolyspora halophila sp. nov., a novel halophilic actinomycete isolated from a saline soil in China.</title>
        <authorList>
            <person name="Tang S.-K."/>
        </authorList>
    </citation>
    <scope>NUCLEOTIDE SEQUENCE [LARGE SCALE GENOMIC DNA]</scope>
    <source>
        <strain evidence="6 7">YIM 96934</strain>
    </source>
</reference>
<dbReference type="Pfam" id="PF01266">
    <property type="entry name" value="DAO"/>
    <property type="match status" value="1"/>
</dbReference>
<dbReference type="OrthoDB" id="9806257at2"/>
<name>A0A329QZ30_9ACTN</name>
<dbReference type="Proteomes" id="UP000250462">
    <property type="component" value="Unassembled WGS sequence"/>
</dbReference>
<evidence type="ECO:0000256" key="1">
    <source>
        <dbReference type="ARBA" id="ARBA00001974"/>
    </source>
</evidence>
<dbReference type="Gene3D" id="3.50.50.60">
    <property type="entry name" value="FAD/NAD(P)-binding domain"/>
    <property type="match status" value="1"/>
</dbReference>
<dbReference type="PANTHER" id="PTHR10961">
    <property type="entry name" value="PEROXISOMAL SARCOSINE OXIDASE"/>
    <property type="match status" value="1"/>
</dbReference>
<comment type="caution">
    <text evidence="6">The sequence shown here is derived from an EMBL/GenBank/DDBJ whole genome shotgun (WGS) entry which is preliminary data.</text>
</comment>
<evidence type="ECO:0000256" key="2">
    <source>
        <dbReference type="ARBA" id="ARBA00022630"/>
    </source>
</evidence>
<dbReference type="GO" id="GO:0050660">
    <property type="term" value="F:flavin adenine dinucleotide binding"/>
    <property type="evidence" value="ECO:0007669"/>
    <property type="project" value="InterPro"/>
</dbReference>
<evidence type="ECO:0000256" key="3">
    <source>
        <dbReference type="ARBA" id="ARBA00022827"/>
    </source>
</evidence>
<dbReference type="InterPro" id="IPR036188">
    <property type="entry name" value="FAD/NAD-bd_sf"/>
</dbReference>
<dbReference type="Gene3D" id="3.30.9.10">
    <property type="entry name" value="D-Amino Acid Oxidase, subunit A, domain 2"/>
    <property type="match status" value="1"/>
</dbReference>
<accession>A0A329QZ30</accession>